<dbReference type="EMBL" id="MWWU01000005">
    <property type="protein sequence ID" value="OZG55129.1"/>
    <property type="molecule type" value="Genomic_DNA"/>
</dbReference>
<evidence type="ECO:0000313" key="2">
    <source>
        <dbReference type="EMBL" id="OZG55129.1"/>
    </source>
</evidence>
<evidence type="ECO:0000256" key="1">
    <source>
        <dbReference type="SAM" id="MobiDB-lite"/>
    </source>
</evidence>
<dbReference type="InterPro" id="IPR007922">
    <property type="entry name" value="DciA-like"/>
</dbReference>
<dbReference type="AlphaFoldDB" id="A0A261F7J4"/>
<keyword evidence="3" id="KW-1185">Reference proteome</keyword>
<organism evidence="2 3">
    <name type="scientific">Aeriscardovia aeriphila</name>
    <dbReference type="NCBI Taxonomy" id="218139"/>
    <lineage>
        <taxon>Bacteria</taxon>
        <taxon>Bacillati</taxon>
        <taxon>Actinomycetota</taxon>
        <taxon>Actinomycetes</taxon>
        <taxon>Bifidobacteriales</taxon>
        <taxon>Bifidobacteriaceae</taxon>
        <taxon>Aeriscardovia</taxon>
    </lineage>
</organism>
<feature type="region of interest" description="Disordered" evidence="1">
    <location>
        <begin position="187"/>
        <end position="219"/>
    </location>
</feature>
<reference evidence="2 3" key="1">
    <citation type="journal article" date="2017" name="BMC Genomics">
        <title>Comparative genomic and phylogenomic analyses of the Bifidobacteriaceae family.</title>
        <authorList>
            <person name="Lugli G.A."/>
            <person name="Milani C."/>
            <person name="Turroni F."/>
            <person name="Duranti S."/>
            <person name="Mancabelli L."/>
            <person name="Mangifesta M."/>
            <person name="Ferrario C."/>
            <person name="Modesto M."/>
            <person name="Mattarelli P."/>
            <person name="Jiri K."/>
            <person name="van Sinderen D."/>
            <person name="Ventura M."/>
        </authorList>
    </citation>
    <scope>NUCLEOTIDE SEQUENCE [LARGE SCALE GENOMIC DNA]</scope>
    <source>
        <strain evidence="2 3">LMG 21773</strain>
    </source>
</reference>
<feature type="region of interest" description="Disordered" evidence="1">
    <location>
        <begin position="58"/>
        <end position="79"/>
    </location>
</feature>
<sequence length="219" mass="25017">MKLTRMTKRVIPVSKSFIKPSDTVEPDEPIDLKYNINPARLERATFRRYAKAIVSQRAREQRAEEARENFGKKGRDPRTLTDVATNLAQESQWEVGLKLAQLREQWIDVFGDYMGPHASFVSFDRGILTVRGDSPAWSQIWQELTPDINRKLKKWFSPITYVTVEVRGVSSRRRAFRGKYGSSVGYSEGSKLKIKGQPRNGGDQPRNGIGQPYQPGMWG</sequence>
<evidence type="ECO:0008006" key="4">
    <source>
        <dbReference type="Google" id="ProtNLM"/>
    </source>
</evidence>
<gene>
    <name evidence="2" type="ORF">AEAE_1251</name>
</gene>
<comment type="caution">
    <text evidence="2">The sequence shown here is derived from an EMBL/GenBank/DDBJ whole genome shotgun (WGS) entry which is preliminary data.</text>
</comment>
<dbReference type="Proteomes" id="UP000228976">
    <property type="component" value="Unassembled WGS sequence"/>
</dbReference>
<accession>A0A261F7J4</accession>
<proteinExistence type="predicted"/>
<name>A0A261F7J4_9BIFI</name>
<evidence type="ECO:0000313" key="3">
    <source>
        <dbReference type="Proteomes" id="UP000228976"/>
    </source>
</evidence>
<dbReference type="Pfam" id="PF05258">
    <property type="entry name" value="DciA"/>
    <property type="match status" value="1"/>
</dbReference>
<protein>
    <recommendedName>
        <fullName evidence="4">DUF721 domain-containing protein</fullName>
    </recommendedName>
</protein>